<evidence type="ECO:0000259" key="2">
    <source>
        <dbReference type="Pfam" id="PF24883"/>
    </source>
</evidence>
<keyword evidence="4" id="KW-1185">Reference proteome</keyword>
<feature type="domain" description="Nephrocystin 3-like N-terminal" evidence="2">
    <location>
        <begin position="243"/>
        <end position="384"/>
    </location>
</feature>
<dbReference type="InterPro" id="IPR056884">
    <property type="entry name" value="NPHP3-like_N"/>
</dbReference>
<sequence length="2094" mass="242021">MSNNLVAYSRAGDVFHYRWAARRCLGLIYPNASLRSIVIEGSKENEKAGEYVIDVSEYYEELNDKKHVKYYQLKHTTVQKDVPFVLSDLKDTIEGFSKRFSQHLQKKNALAFSFNVVTNRPIENSFKQNIIFLAQDKKVPNRFKTTIEKYTGLTSSELSQFCQLLEFKDGEGDYNIQKDDLKLEIAQLIAGAVDNAQIESIVALVQERVLPDSDGTITREDILKRFGIYYEKDLFPAPAIWETAENIIEREQHGELITNVSNSLYATIVHAPGGVGKSIFCRQLVNSLPSDSVGIAYDCFGAGRYRNRSEPRHRHRDALVQIVNELAVKGLCDPLLVQDTSQDSDIMKKFLWRIESALKILRQTSKSAMLFILIDAADNAEMAAQEYSHPCFAKELLREDMPDGCKLILLCRTERIELLKPPSKIEQLKLEGFSKTETFINLKRWFPEADEKDAEEFHRLTSGNPRVQANALSVNTSSVYELLSRLGPSVITVEEQIEMQLSTAVLAIKDSLSDSFQEQIEAICLGLASLPPHIPIEILAKTSTVTIETIKSFVADIGRSLWLSDESVQFRDEPTETWFRKTFLAKKENFETYINILEPLANHYTYVAEVLPNMYLQAEKYEKLIEIVLSDSYLPEDNPIDARNVRVYRLQFAFRAALRAKKYNDAIQIAMRAGEEMAGNQRQIELFQTNIDLLVALQDKQKIQDIAFKRLLKGRWNGSENAYTASLLSGIDEYKGEARGYLRAAVNWMQIYFEELKISDKQRPENEVTKEDVLELAYAFFNIEGVADCVNFLNRFTSKEFVFNVMQNLTKRLIDIGNFEAVNSFLAACTKKPYCTVAIVSELFKIGIFPEKKFIETCLKLMTGSKSRIKKPKQYYNSENIISAIVSFIEACLYRNLSYELILNVLRYYVSEKAPQMVHSRHQSAERTIYLKALAVRSLIDGTPELDIDAILPQELAKKKEKKNYDRDNEINEFKEIIGGLFPLYFLRAKVISSHHFNIQEEVKNAKEKSGKARSNRYQSHDSLPYEITSLWSSILILYNKGNKEEISWLYDSCLKDNKSLWIPVELNTVRAAFRLPHLYFIKESLEERAYYRIKSINDGTPEEAAEKYICLSRAVLNTASDDAGIYFEEAVNIVSKFGDEIVRRWEAFISLSEETCIENNISNELAYRFIRCAEVVGEYVDREKYWDRSEAIAVCAKMSSGTAIAALSRWRERNIGRFEYQLEALMIEMVGSSKISPSLGWTMSRFFSHHQKEHFLSICLEKESDLELKQKIFADVVCLLQREGTTAEYWKKIRDIGHIQNIQNDILESILVSHKKNEKLILLQDKKEKDIFKFDQKGSDINWEDVFGDLNILNATDFEKCLHSFYVISDKKIYRTTKIFWKEGLKRLDKKDVVKFIDLVLESELDRYEVNSFFASLPNEIKNKVSFKKNWPNLVRQLGRKYAQELSAPYSIKSYALELDLNPDEIDKLKEGIFEGLANGYEFSNAEIFFGFVTIASPLIDAVQAGDLLDFAISRFELHIETGFGDGQWNNWLNTSMDVNNQIAGFIWSALGSPRSAERWNAAHCVRMLAEFNCIKVIEELFKWMQHDKTDAFGSCEFPFYNLHARQYLLIAIARISLDKPDLLIPFKDVFVHYSIGEPHILIQKISAEIAANLSVYLEDIYDEETLIKINAVGKSKLPVLKVSDNERIESPWHINNEVATEYDFYFGLDFDSYWFEPLGEVFGIPWKQAQDIAADVLIKEWSIKEENGYDKDPRVSLWNKYSNERETWHDHGNYPRTDNLDFYLSYHSMMVAAAKLLEKMPVVLKEDWEDNQLEEWISDHSLTSTNGRWLSDYRDAVPLDRPKWISQNMNDNWRKDMPEESFYEALLVVNGDNDDPWLNVKGGWTEKDGERTESFSITSALVSKYTSNALMRALETCSDPHDYKLPDYKERRMEIKSDPFELKGWLMNETASKGLDEYDPYADNVDYPSYLIGDEFINKLNLSRESEGKSWYLPTSSYPDLKCEIWSSHRGMERDENPDQSGKRLKASLHFLKHLCSTFNCDLLLEVEIKRDITYKYRRSEEKYEYLKPKHKLFILSSNGELRTTEKNYKLR</sequence>
<comment type="caution">
    <text evidence="3">The sequence shown here is derived from an EMBL/GenBank/DDBJ whole genome shotgun (WGS) entry which is preliminary data.</text>
</comment>
<dbReference type="Pfam" id="PF24883">
    <property type="entry name" value="NPHP3_N"/>
    <property type="match status" value="1"/>
</dbReference>
<name>A0A434AB38_9FLAO</name>
<evidence type="ECO:0000256" key="1">
    <source>
        <dbReference type="ARBA" id="ARBA00022737"/>
    </source>
</evidence>
<dbReference type="OrthoDB" id="4770405at2"/>
<reference evidence="4" key="1">
    <citation type="journal article" date="2019" name="Syst. Appl. Microbiol.">
        <title>Flavobacterium circumlabens sp. nov. and Flavobacterium cupreum sp. nov., two psychrotrophic species isolated from Antarctic environmental samples.</title>
        <authorList>
            <person name="Kralova S."/>
            <person name="Busse H.-J."/>
            <person name="Svec P."/>
            <person name="Maslanova I."/>
            <person name="Stankova E."/>
            <person name="Bartak M."/>
            <person name="Sedlacek I."/>
        </authorList>
    </citation>
    <scope>NUCLEOTIDE SEQUENCE [LARGE SCALE GENOMIC DNA]</scope>
    <source>
        <strain evidence="4">CCM 8825</strain>
    </source>
</reference>
<dbReference type="Proteomes" id="UP000288102">
    <property type="component" value="Unassembled WGS sequence"/>
</dbReference>
<keyword evidence="1" id="KW-0677">Repeat</keyword>
<keyword evidence="3" id="KW-0067">ATP-binding</keyword>
<gene>
    <name evidence="3" type="ORF">D0817_06690</name>
</gene>
<dbReference type="EMBL" id="QWDM01000003">
    <property type="protein sequence ID" value="RUT71554.1"/>
    <property type="molecule type" value="Genomic_DNA"/>
</dbReference>
<evidence type="ECO:0000313" key="3">
    <source>
        <dbReference type="EMBL" id="RUT71554.1"/>
    </source>
</evidence>
<dbReference type="RefSeq" id="WP_127337608.1">
    <property type="nucleotide sequence ID" value="NZ_QWDM01000003.1"/>
</dbReference>
<dbReference type="SUPFAM" id="SSF52540">
    <property type="entry name" value="P-loop containing nucleoside triphosphate hydrolases"/>
    <property type="match status" value="1"/>
</dbReference>
<organism evidence="3 4">
    <name type="scientific">Flavobacterium cupreum</name>
    <dbReference type="NCBI Taxonomy" id="2133766"/>
    <lineage>
        <taxon>Bacteria</taxon>
        <taxon>Pseudomonadati</taxon>
        <taxon>Bacteroidota</taxon>
        <taxon>Flavobacteriia</taxon>
        <taxon>Flavobacteriales</taxon>
        <taxon>Flavobacteriaceae</taxon>
        <taxon>Flavobacterium</taxon>
    </lineage>
</organism>
<dbReference type="GO" id="GO:0005524">
    <property type="term" value="F:ATP binding"/>
    <property type="evidence" value="ECO:0007669"/>
    <property type="project" value="UniProtKB-KW"/>
</dbReference>
<accession>A0A434AB38</accession>
<dbReference type="InterPro" id="IPR027417">
    <property type="entry name" value="P-loop_NTPase"/>
</dbReference>
<evidence type="ECO:0000313" key="4">
    <source>
        <dbReference type="Proteomes" id="UP000288102"/>
    </source>
</evidence>
<protein>
    <submittedName>
        <fullName evidence="3">ATP-binding protein</fullName>
    </submittedName>
</protein>
<proteinExistence type="predicted"/>
<keyword evidence="3" id="KW-0547">Nucleotide-binding</keyword>